<dbReference type="PANTHER" id="PTHR35046:SF18">
    <property type="entry name" value="RNA-DIRECTED DNA POLYMERASE"/>
    <property type="match status" value="1"/>
</dbReference>
<dbReference type="Proteomes" id="UP000325081">
    <property type="component" value="Unassembled WGS sequence"/>
</dbReference>
<evidence type="ECO:0000256" key="2">
    <source>
        <dbReference type="SAM" id="MobiDB-lite"/>
    </source>
</evidence>
<dbReference type="EMBL" id="BKCP01005150">
    <property type="protein sequence ID" value="GER36337.1"/>
    <property type="molecule type" value="Genomic_DNA"/>
</dbReference>
<sequence>MPPKKNNVVNDNSVDERSQRIDDRFHGIDERFTDLSTGINELQLTTMMDEMHRNRDVGGLALARGNAVVGEVGVLAGLPADDRHHHRRPGWRDEASGHHARGPWPAGVEMEVDGFFRRGLPMSDDDGFEEDGGDRHWGHGPRAASGFHQHGHFGYADGADDTWQQRSEGQRPIEGGEDSRWESGFRVDIPEFHVESVLAFKAVPEDKRVAFITTRFRGRAATWWMHITSMRHRQGKSPTISWMKFRPSTGGIQQQGRFLPSSGTGASQPTAAGRFPVVGTGPQRQPGIGGPPPAATGQRMGGGLWCFGCGELGHRQSACPQGSTSCGLFIEDGGEQEVSADYEGPPVFDVEPGLSEEHHRGDMGSALVLRRVCLTPRSPDDEPVERHQIFESTCTIDNKVCRFIIDSGPSENVISQETVDKLRLSSEPHPNLYKLVWIHRDRAITVNRRALVSLSIGVTYWDQVWCNVVPMDACHLLLGRPWQYDIAATLDCRRNTYSFTFAGVRITSHPSPLHPSPPSSSSTVLFLYRAAFESEMHAAPFVLLVTGSDTNGDQEMAVAIQSLLSEFADVFPLELPSRLPPLRDIQHQIDLIPGASLPNRPHY</sequence>
<organism evidence="4 5">
    <name type="scientific">Striga asiatica</name>
    <name type="common">Asiatic witchweed</name>
    <name type="synonym">Buchnera asiatica</name>
    <dbReference type="NCBI Taxonomy" id="4170"/>
    <lineage>
        <taxon>Eukaryota</taxon>
        <taxon>Viridiplantae</taxon>
        <taxon>Streptophyta</taxon>
        <taxon>Embryophyta</taxon>
        <taxon>Tracheophyta</taxon>
        <taxon>Spermatophyta</taxon>
        <taxon>Magnoliopsida</taxon>
        <taxon>eudicotyledons</taxon>
        <taxon>Gunneridae</taxon>
        <taxon>Pentapetalae</taxon>
        <taxon>asterids</taxon>
        <taxon>lamiids</taxon>
        <taxon>Lamiales</taxon>
        <taxon>Orobanchaceae</taxon>
        <taxon>Buchnereae</taxon>
        <taxon>Striga</taxon>
    </lineage>
</organism>
<evidence type="ECO:0000256" key="1">
    <source>
        <dbReference type="PROSITE-ProRule" id="PRU00047"/>
    </source>
</evidence>
<dbReference type="OrthoDB" id="1680669at2759"/>
<keyword evidence="1" id="KW-0479">Metal-binding</keyword>
<dbReference type="PROSITE" id="PS50158">
    <property type="entry name" value="ZF_CCHC"/>
    <property type="match status" value="1"/>
</dbReference>
<name>A0A5A7PW34_STRAF</name>
<evidence type="ECO:0000313" key="5">
    <source>
        <dbReference type="Proteomes" id="UP000325081"/>
    </source>
</evidence>
<dbReference type="Pfam" id="PF13650">
    <property type="entry name" value="Asp_protease_2"/>
    <property type="match status" value="1"/>
</dbReference>
<dbReference type="InterPro" id="IPR001878">
    <property type="entry name" value="Znf_CCHC"/>
</dbReference>
<feature type="region of interest" description="Disordered" evidence="2">
    <location>
        <begin position="80"/>
        <end position="104"/>
    </location>
</feature>
<accession>A0A5A7PW34</accession>
<dbReference type="Gene3D" id="2.40.70.10">
    <property type="entry name" value="Acid Proteases"/>
    <property type="match status" value="1"/>
</dbReference>
<comment type="caution">
    <text evidence="4">The sequence shown here is derived from an EMBL/GenBank/DDBJ whole genome shotgun (WGS) entry which is preliminary data.</text>
</comment>
<dbReference type="GO" id="GO:0003676">
    <property type="term" value="F:nucleic acid binding"/>
    <property type="evidence" value="ECO:0007669"/>
    <property type="project" value="InterPro"/>
</dbReference>
<proteinExistence type="predicted"/>
<dbReference type="PANTHER" id="PTHR35046">
    <property type="entry name" value="ZINC KNUCKLE (CCHC-TYPE) FAMILY PROTEIN"/>
    <property type="match status" value="1"/>
</dbReference>
<dbReference type="CDD" id="cd00303">
    <property type="entry name" value="retropepsin_like"/>
    <property type="match status" value="1"/>
</dbReference>
<evidence type="ECO:0000259" key="3">
    <source>
        <dbReference type="PROSITE" id="PS50158"/>
    </source>
</evidence>
<reference evidence="5" key="1">
    <citation type="journal article" date="2019" name="Curr. Biol.">
        <title>Genome Sequence of Striga asiatica Provides Insight into the Evolution of Plant Parasitism.</title>
        <authorList>
            <person name="Yoshida S."/>
            <person name="Kim S."/>
            <person name="Wafula E.K."/>
            <person name="Tanskanen J."/>
            <person name="Kim Y.M."/>
            <person name="Honaas L."/>
            <person name="Yang Z."/>
            <person name="Spallek T."/>
            <person name="Conn C.E."/>
            <person name="Ichihashi Y."/>
            <person name="Cheong K."/>
            <person name="Cui S."/>
            <person name="Der J.P."/>
            <person name="Gundlach H."/>
            <person name="Jiao Y."/>
            <person name="Hori C."/>
            <person name="Ishida J.K."/>
            <person name="Kasahara H."/>
            <person name="Kiba T."/>
            <person name="Kim M.S."/>
            <person name="Koo N."/>
            <person name="Laohavisit A."/>
            <person name="Lee Y.H."/>
            <person name="Lumba S."/>
            <person name="McCourt P."/>
            <person name="Mortimer J.C."/>
            <person name="Mutuku J.M."/>
            <person name="Nomura T."/>
            <person name="Sasaki-Sekimoto Y."/>
            <person name="Seto Y."/>
            <person name="Wang Y."/>
            <person name="Wakatake T."/>
            <person name="Sakakibara H."/>
            <person name="Demura T."/>
            <person name="Yamaguchi S."/>
            <person name="Yoneyama K."/>
            <person name="Manabe R.I."/>
            <person name="Nelson D.C."/>
            <person name="Schulman A.H."/>
            <person name="Timko M.P."/>
            <person name="dePamphilis C.W."/>
            <person name="Choi D."/>
            <person name="Shirasu K."/>
        </authorList>
    </citation>
    <scope>NUCLEOTIDE SEQUENCE [LARGE SCALE GENOMIC DNA]</scope>
    <source>
        <strain evidence="5">cv. UVA1</strain>
    </source>
</reference>
<keyword evidence="1" id="KW-0863">Zinc-finger</keyword>
<dbReference type="SUPFAM" id="SSF57756">
    <property type="entry name" value="Retrovirus zinc finger-like domains"/>
    <property type="match status" value="1"/>
</dbReference>
<evidence type="ECO:0000313" key="4">
    <source>
        <dbReference type="EMBL" id="GER36337.1"/>
    </source>
</evidence>
<dbReference type="GO" id="GO:0008270">
    <property type="term" value="F:zinc ion binding"/>
    <property type="evidence" value="ECO:0007669"/>
    <property type="project" value="UniProtKB-KW"/>
</dbReference>
<keyword evidence="1" id="KW-0862">Zinc</keyword>
<gene>
    <name evidence="4" type="ORF">STAS_12670</name>
</gene>
<dbReference type="SUPFAM" id="SSF50630">
    <property type="entry name" value="Acid proteases"/>
    <property type="match status" value="1"/>
</dbReference>
<keyword evidence="5" id="KW-1185">Reference proteome</keyword>
<dbReference type="InterPro" id="IPR021109">
    <property type="entry name" value="Peptidase_aspartic_dom_sf"/>
</dbReference>
<protein>
    <submittedName>
        <fullName evidence="4">Retrotransposon protein</fullName>
    </submittedName>
</protein>
<feature type="domain" description="CCHC-type" evidence="3">
    <location>
        <begin position="306"/>
        <end position="321"/>
    </location>
</feature>
<dbReference type="InterPro" id="IPR036875">
    <property type="entry name" value="Znf_CCHC_sf"/>
</dbReference>
<dbReference type="AlphaFoldDB" id="A0A5A7PW34"/>
<feature type="region of interest" description="Disordered" evidence="2">
    <location>
        <begin position="147"/>
        <end position="180"/>
    </location>
</feature>